<dbReference type="Proteomes" id="UP001153555">
    <property type="component" value="Unassembled WGS sequence"/>
</dbReference>
<evidence type="ECO:0000256" key="2">
    <source>
        <dbReference type="SAM" id="Phobius"/>
    </source>
</evidence>
<dbReference type="PANTHER" id="PTHR34558:SF4">
    <property type="entry name" value="TRANSMEMBRANE PROTEIN"/>
    <property type="match status" value="1"/>
</dbReference>
<feature type="chain" id="PRO_5040490251" evidence="3">
    <location>
        <begin position="22"/>
        <end position="122"/>
    </location>
</feature>
<feature type="signal peptide" evidence="3">
    <location>
        <begin position="1"/>
        <end position="21"/>
    </location>
</feature>
<dbReference type="PANTHER" id="PTHR34558">
    <property type="entry name" value="EXPRESSED PROTEIN"/>
    <property type="match status" value="1"/>
</dbReference>
<feature type="region of interest" description="Disordered" evidence="1">
    <location>
        <begin position="50"/>
        <end position="73"/>
    </location>
</feature>
<keyword evidence="2" id="KW-1133">Transmembrane helix</keyword>
<evidence type="ECO:0000256" key="1">
    <source>
        <dbReference type="SAM" id="MobiDB-lite"/>
    </source>
</evidence>
<keyword evidence="2" id="KW-0472">Membrane</keyword>
<reference evidence="4" key="1">
    <citation type="submission" date="2019-12" db="EMBL/GenBank/DDBJ databases">
        <authorList>
            <person name="Scholes J."/>
        </authorList>
    </citation>
    <scope>NUCLEOTIDE SEQUENCE</scope>
</reference>
<protein>
    <submittedName>
        <fullName evidence="4">Uncharacterized protein</fullName>
    </submittedName>
</protein>
<dbReference type="EMBL" id="CACSLK010013932">
    <property type="protein sequence ID" value="CAA0816090.1"/>
    <property type="molecule type" value="Genomic_DNA"/>
</dbReference>
<keyword evidence="2" id="KW-0812">Transmembrane</keyword>
<sequence length="122" mass="12477">MGSRFLLAFFTLSALFLILHARAGGLGVGSEPGPGIPRIRARTLLQQPEHGIADPPRVMADGAAEGRESAAEAPTVLDGGELGRHHSAAGGGVIIGGLVTAVLAAVYCYIRVTRKRPAVNGG</sequence>
<keyword evidence="5" id="KW-1185">Reference proteome</keyword>
<keyword evidence="3" id="KW-0732">Signal</keyword>
<feature type="transmembrane region" description="Helical" evidence="2">
    <location>
        <begin position="88"/>
        <end position="110"/>
    </location>
</feature>
<name>A0A9N7MVG6_STRHE</name>
<evidence type="ECO:0000256" key="3">
    <source>
        <dbReference type="SAM" id="SignalP"/>
    </source>
</evidence>
<proteinExistence type="predicted"/>
<dbReference type="AlphaFoldDB" id="A0A9N7MVG6"/>
<evidence type="ECO:0000313" key="5">
    <source>
        <dbReference type="Proteomes" id="UP001153555"/>
    </source>
</evidence>
<accession>A0A9N7MVG6</accession>
<organism evidence="4 5">
    <name type="scientific">Striga hermonthica</name>
    <name type="common">Purple witchweed</name>
    <name type="synonym">Buchnera hermonthica</name>
    <dbReference type="NCBI Taxonomy" id="68872"/>
    <lineage>
        <taxon>Eukaryota</taxon>
        <taxon>Viridiplantae</taxon>
        <taxon>Streptophyta</taxon>
        <taxon>Embryophyta</taxon>
        <taxon>Tracheophyta</taxon>
        <taxon>Spermatophyta</taxon>
        <taxon>Magnoliopsida</taxon>
        <taxon>eudicotyledons</taxon>
        <taxon>Gunneridae</taxon>
        <taxon>Pentapetalae</taxon>
        <taxon>asterids</taxon>
        <taxon>lamiids</taxon>
        <taxon>Lamiales</taxon>
        <taxon>Orobanchaceae</taxon>
        <taxon>Buchnereae</taxon>
        <taxon>Striga</taxon>
    </lineage>
</organism>
<comment type="caution">
    <text evidence="4">The sequence shown here is derived from an EMBL/GenBank/DDBJ whole genome shotgun (WGS) entry which is preliminary data.</text>
</comment>
<gene>
    <name evidence="4" type="ORF">SHERM_15958</name>
</gene>
<evidence type="ECO:0000313" key="4">
    <source>
        <dbReference type="EMBL" id="CAA0816090.1"/>
    </source>
</evidence>